<reference evidence="1" key="1">
    <citation type="submission" date="2021-06" db="EMBL/GenBank/DDBJ databases">
        <authorList>
            <person name="Kallberg Y."/>
            <person name="Tangrot J."/>
            <person name="Rosling A."/>
        </authorList>
    </citation>
    <scope>NUCLEOTIDE SEQUENCE</scope>
    <source>
        <strain evidence="1">MA461A</strain>
    </source>
</reference>
<protein>
    <submittedName>
        <fullName evidence="1">11020_t:CDS:1</fullName>
    </submittedName>
</protein>
<dbReference type="Proteomes" id="UP000789920">
    <property type="component" value="Unassembled WGS sequence"/>
</dbReference>
<sequence length="50" mass="5877">FDQKAYVVLYTSSLSNFQKEPEMKVEWYTETIINSHQNTISTGFIAIKFQ</sequence>
<keyword evidence="2" id="KW-1185">Reference proteome</keyword>
<comment type="caution">
    <text evidence="1">The sequence shown here is derived from an EMBL/GenBank/DDBJ whole genome shotgun (WGS) entry which is preliminary data.</text>
</comment>
<proteinExistence type="predicted"/>
<gene>
    <name evidence="1" type="ORF">RPERSI_LOCUS29533</name>
</gene>
<name>A0ACA9SDV0_9GLOM</name>
<dbReference type="EMBL" id="CAJVQC010111804">
    <property type="protein sequence ID" value="CAG8835400.1"/>
    <property type="molecule type" value="Genomic_DNA"/>
</dbReference>
<evidence type="ECO:0000313" key="2">
    <source>
        <dbReference type="Proteomes" id="UP000789920"/>
    </source>
</evidence>
<evidence type="ECO:0000313" key="1">
    <source>
        <dbReference type="EMBL" id="CAG8835400.1"/>
    </source>
</evidence>
<organism evidence="1 2">
    <name type="scientific">Racocetra persica</name>
    <dbReference type="NCBI Taxonomy" id="160502"/>
    <lineage>
        <taxon>Eukaryota</taxon>
        <taxon>Fungi</taxon>
        <taxon>Fungi incertae sedis</taxon>
        <taxon>Mucoromycota</taxon>
        <taxon>Glomeromycotina</taxon>
        <taxon>Glomeromycetes</taxon>
        <taxon>Diversisporales</taxon>
        <taxon>Gigasporaceae</taxon>
        <taxon>Racocetra</taxon>
    </lineage>
</organism>
<accession>A0ACA9SDV0</accession>
<feature type="non-terminal residue" evidence="1">
    <location>
        <position position="50"/>
    </location>
</feature>
<feature type="non-terminal residue" evidence="1">
    <location>
        <position position="1"/>
    </location>
</feature>